<dbReference type="Gene3D" id="2.20.25.110">
    <property type="entry name" value="S-adenosyl-L-methionine-dependent methyltransferases"/>
    <property type="match status" value="1"/>
</dbReference>
<dbReference type="PANTHER" id="PTHR43591:SF110">
    <property type="entry name" value="RHODANESE DOMAIN-CONTAINING PROTEIN"/>
    <property type="match status" value="1"/>
</dbReference>
<dbReference type="GO" id="GO:0032259">
    <property type="term" value="P:methylation"/>
    <property type="evidence" value="ECO:0007669"/>
    <property type="project" value="UniProtKB-KW"/>
</dbReference>
<dbReference type="AlphaFoldDB" id="A0A091A504"/>
<dbReference type="SUPFAM" id="SSF53335">
    <property type="entry name" value="S-adenosyl-L-methionine-dependent methyltransferases"/>
    <property type="match status" value="1"/>
</dbReference>
<keyword evidence="3" id="KW-0808">Transferase</keyword>
<dbReference type="Pfam" id="PF13649">
    <property type="entry name" value="Methyltransf_25"/>
    <property type="match status" value="1"/>
</dbReference>
<gene>
    <name evidence="3" type="ORF">DJ90_6151</name>
    <name evidence="4" type="ORF">GNQ08_06940</name>
</gene>
<dbReference type="OrthoDB" id="9811589at2"/>
<feature type="domain" description="Methyltransferase" evidence="2">
    <location>
        <begin position="44"/>
        <end position="137"/>
    </location>
</feature>
<proteinExistence type="predicted"/>
<dbReference type="CDD" id="cd02440">
    <property type="entry name" value="AdoMet_MTases"/>
    <property type="match status" value="1"/>
</dbReference>
<accession>A0A091A504</accession>
<evidence type="ECO:0000313" key="6">
    <source>
        <dbReference type="Proteomes" id="UP000442469"/>
    </source>
</evidence>
<dbReference type="EMBL" id="WNZZ01000003">
    <property type="protein sequence ID" value="MUG22164.1"/>
    <property type="molecule type" value="Genomic_DNA"/>
</dbReference>
<evidence type="ECO:0000313" key="4">
    <source>
        <dbReference type="EMBL" id="MUG22164.1"/>
    </source>
</evidence>
<dbReference type="GeneID" id="77011889"/>
<keyword evidence="5" id="KW-1185">Reference proteome</keyword>
<sequence length="251" mass="28738">MSDWYERSFGEDYLLVYKHRDQWGARREAEKLIFWLNLPPGAKVLDLCCGMGRHSLVFAEAGYEVTGVDLSEVLLREAKRNDAKRIVRWVRADMRNLPLAGGFDAVLNLFTSFGYFHDDHEHIQVLREVARMLKPGGRFVIDYLNPAYTAVHLVPRSERMDEGQLITERRVIEDGYVKKHITITKENGPGAGADGAWAREYMERIKLYSKEEFAVMLEEAGLVLEQIHGDYGEDGYDPETSPRMILAGSRP</sequence>
<keyword evidence="3" id="KW-0489">Methyltransferase</keyword>
<comment type="caution">
    <text evidence="3">The sequence shown here is derived from an EMBL/GenBank/DDBJ whole genome shotgun (WGS) entry which is preliminary data.</text>
</comment>
<dbReference type="PANTHER" id="PTHR43591">
    <property type="entry name" value="METHYLTRANSFERASE"/>
    <property type="match status" value="1"/>
</dbReference>
<dbReference type="HOGENOM" id="CLU_069129_1_0_9"/>
<dbReference type="InterPro" id="IPR041698">
    <property type="entry name" value="Methyltransf_25"/>
</dbReference>
<dbReference type="EMBL" id="JMQA01000010">
    <property type="protein sequence ID" value="KFN11371.1"/>
    <property type="molecule type" value="Genomic_DNA"/>
</dbReference>
<evidence type="ECO:0000313" key="5">
    <source>
        <dbReference type="Proteomes" id="UP000029278"/>
    </source>
</evidence>
<dbReference type="Proteomes" id="UP000029278">
    <property type="component" value="Unassembled WGS sequence"/>
</dbReference>
<dbReference type="GO" id="GO:0008168">
    <property type="term" value="F:methyltransferase activity"/>
    <property type="evidence" value="ECO:0007669"/>
    <property type="project" value="UniProtKB-KW"/>
</dbReference>
<evidence type="ECO:0000256" key="1">
    <source>
        <dbReference type="SAM" id="MobiDB-lite"/>
    </source>
</evidence>
<name>A0A091A504_PAEMA</name>
<reference evidence="3 5" key="1">
    <citation type="submission" date="2014-04" db="EMBL/GenBank/DDBJ databases">
        <authorList>
            <person name="Bishop-Lilly K.A."/>
            <person name="Broomall S.M."/>
            <person name="Chain P.S."/>
            <person name="Chertkov O."/>
            <person name="Coyne S.R."/>
            <person name="Daligault H.E."/>
            <person name="Davenport K.W."/>
            <person name="Erkkila T."/>
            <person name="Frey K.G."/>
            <person name="Gibbons H.S."/>
            <person name="Gu W."/>
            <person name="Jaissle J."/>
            <person name="Johnson S.L."/>
            <person name="Koroleva G.I."/>
            <person name="Ladner J.T."/>
            <person name="Lo C.-C."/>
            <person name="Minogue T.D."/>
            <person name="Munk C."/>
            <person name="Palacios G.F."/>
            <person name="Redden C.L."/>
            <person name="Rosenzweig C.N."/>
            <person name="Scholz M.B."/>
            <person name="Teshima H."/>
            <person name="Xu Y."/>
        </authorList>
    </citation>
    <scope>NUCLEOTIDE SEQUENCE [LARGE SCALE GENOMIC DNA]</scope>
    <source>
        <strain evidence="3 5">8244</strain>
    </source>
</reference>
<dbReference type="InterPro" id="IPR029063">
    <property type="entry name" value="SAM-dependent_MTases_sf"/>
</dbReference>
<organism evidence="3 5">
    <name type="scientific">Paenibacillus macerans</name>
    <name type="common">Bacillus macerans</name>
    <dbReference type="NCBI Taxonomy" id="44252"/>
    <lineage>
        <taxon>Bacteria</taxon>
        <taxon>Bacillati</taxon>
        <taxon>Bacillota</taxon>
        <taxon>Bacilli</taxon>
        <taxon>Bacillales</taxon>
        <taxon>Paenibacillaceae</taxon>
        <taxon>Paenibacillus</taxon>
    </lineage>
</organism>
<feature type="region of interest" description="Disordered" evidence="1">
    <location>
        <begin position="232"/>
        <end position="251"/>
    </location>
</feature>
<dbReference type="Proteomes" id="UP000442469">
    <property type="component" value="Unassembled WGS sequence"/>
</dbReference>
<protein>
    <submittedName>
        <fullName evidence="3">Methyltransferase domain protein</fullName>
    </submittedName>
    <submittedName>
        <fullName evidence="4">Methyltransferase domain-containing protein</fullName>
    </submittedName>
</protein>
<evidence type="ECO:0000259" key="2">
    <source>
        <dbReference type="Pfam" id="PF13649"/>
    </source>
</evidence>
<dbReference type="Gene3D" id="3.40.50.150">
    <property type="entry name" value="Vaccinia Virus protein VP39"/>
    <property type="match status" value="1"/>
</dbReference>
<dbReference type="STRING" id="44252.DJ90_6151"/>
<dbReference type="RefSeq" id="WP_036620398.1">
    <property type="nucleotide sequence ID" value="NZ_BGML01000010.1"/>
</dbReference>
<evidence type="ECO:0000313" key="3">
    <source>
        <dbReference type="EMBL" id="KFN11371.1"/>
    </source>
</evidence>
<dbReference type="PATRIC" id="fig|44252.3.peg.678"/>
<reference evidence="4 6" key="2">
    <citation type="submission" date="2019-11" db="EMBL/GenBank/DDBJ databases">
        <title>Draft genome sequences of five Paenibacillus species of dairy origin.</title>
        <authorList>
            <person name="Olajide A.M."/>
            <person name="Chen S."/>
            <person name="Lapointe G."/>
        </authorList>
    </citation>
    <scope>NUCLEOTIDE SEQUENCE [LARGE SCALE GENOMIC DNA]</scope>
    <source>
        <strain evidence="4 6">3CT49</strain>
    </source>
</reference>